<dbReference type="AlphaFoldDB" id="A0A2T4UGA9"/>
<feature type="compositionally biased region" description="Basic and acidic residues" evidence="1">
    <location>
        <begin position="594"/>
        <end position="609"/>
    </location>
</feature>
<comment type="caution">
    <text evidence="2">The sequence shown here is derived from an EMBL/GenBank/DDBJ whole genome shotgun (WGS) entry which is preliminary data.</text>
</comment>
<dbReference type="Proteomes" id="UP000240739">
    <property type="component" value="Unassembled WGS sequence"/>
</dbReference>
<dbReference type="OrthoDB" id="5171895at2"/>
<dbReference type="RefSeq" id="WP_107566720.1">
    <property type="nucleotide sequence ID" value="NZ_PYYB01000001.1"/>
</dbReference>
<gene>
    <name evidence="2" type="ORF">C7Y72_00775</name>
</gene>
<keyword evidence="3" id="KW-1185">Reference proteome</keyword>
<feature type="compositionally biased region" description="Low complexity" evidence="1">
    <location>
        <begin position="578"/>
        <end position="593"/>
    </location>
</feature>
<organism evidence="2 3">
    <name type="scientific">Paraconexibacter algicola</name>
    <dbReference type="NCBI Taxonomy" id="2133960"/>
    <lineage>
        <taxon>Bacteria</taxon>
        <taxon>Bacillati</taxon>
        <taxon>Actinomycetota</taxon>
        <taxon>Thermoleophilia</taxon>
        <taxon>Solirubrobacterales</taxon>
        <taxon>Paraconexibacteraceae</taxon>
        <taxon>Paraconexibacter</taxon>
    </lineage>
</organism>
<protein>
    <submittedName>
        <fullName evidence="2">Uncharacterized protein</fullName>
    </submittedName>
</protein>
<proteinExistence type="predicted"/>
<evidence type="ECO:0000256" key="1">
    <source>
        <dbReference type="SAM" id="MobiDB-lite"/>
    </source>
</evidence>
<reference evidence="2 3" key="1">
    <citation type="submission" date="2018-03" db="EMBL/GenBank/DDBJ databases">
        <title>Aquarubrobacter algicola gen. nov., sp. nov., a novel actinobacterium isolated from shallow eutrophic lake during the end of cyanobacterial harmful algal blooms.</title>
        <authorList>
            <person name="Chun S.J."/>
        </authorList>
    </citation>
    <scope>NUCLEOTIDE SEQUENCE [LARGE SCALE GENOMIC DNA]</scope>
    <source>
        <strain evidence="2 3">Seoho-28</strain>
    </source>
</reference>
<feature type="region of interest" description="Disordered" evidence="1">
    <location>
        <begin position="524"/>
        <end position="636"/>
    </location>
</feature>
<name>A0A2T4UGA9_9ACTN</name>
<evidence type="ECO:0000313" key="2">
    <source>
        <dbReference type="EMBL" id="PTL58282.1"/>
    </source>
</evidence>
<accession>A0A2T4UGA9</accession>
<dbReference type="EMBL" id="PYYB01000001">
    <property type="protein sequence ID" value="PTL58282.1"/>
    <property type="molecule type" value="Genomic_DNA"/>
</dbReference>
<evidence type="ECO:0000313" key="3">
    <source>
        <dbReference type="Proteomes" id="UP000240739"/>
    </source>
</evidence>
<sequence length="636" mass="65554">MPDPLLPSADLQAVLVVERLLRDPGFRRRFRAEPVGACALEGLGEMALRLHHSSTGHQALEPRELRSSVAGVVMAAAVEAAAIEHAVTTYGDASVQAVRDAAGAVDLETVDRVLRGAPEPLPPTGTVVTAPLPGEELPPTTPAATSPDPLWTPGGDGTGVAASAAVEDPAAAAAAIPADPFAEIPQTDYPGDGAGRAELARWMGAAAQEAGLPAELPVMAALVESGLRNLSYGDADSVGFFQMRLSIWNHGAYRGYLEDPQLQLAWFIDHASAVRDRLIAAGAGDPVEDPGAWGRWIADVERPAEMYRGRYQLRLEEARELLDSAPALSTPDELTVPAVEDPGALEPGALPGATDSARELAAEVLDDDRITLDGDGIADFRAERIDPRVSAVLLSLAERHPITVSVLETGHSRLTAGGSVSNHYVGRAVDISVVDGAPVTAANAAARELSEALASLPEAIRPSEIGTPWPLEGPEYFTDAGHQDHLHIGFDAPLAGIELPDVVPGSDGADAAGEPVEPVEVVPAAAPVDPDPRFSAARATASSGDADPTADGAGFAGEPTFRAAVPADEPARSGTRGATASDRSAGDGAAARPATERPSTRPADPEPRFRAAAGDDAPPTGPRGRGGDEPAFDAGS</sequence>